<evidence type="ECO:0000313" key="3">
    <source>
        <dbReference type="EMBL" id="RZB50407.1"/>
    </source>
</evidence>
<organism evidence="3 4">
    <name type="scientific">Glycine soja</name>
    <name type="common">Wild soybean</name>
    <dbReference type="NCBI Taxonomy" id="3848"/>
    <lineage>
        <taxon>Eukaryota</taxon>
        <taxon>Viridiplantae</taxon>
        <taxon>Streptophyta</taxon>
        <taxon>Embryophyta</taxon>
        <taxon>Tracheophyta</taxon>
        <taxon>Spermatophyta</taxon>
        <taxon>Magnoliopsida</taxon>
        <taxon>eudicotyledons</taxon>
        <taxon>Gunneridae</taxon>
        <taxon>Pentapetalae</taxon>
        <taxon>rosids</taxon>
        <taxon>fabids</taxon>
        <taxon>Fabales</taxon>
        <taxon>Fabaceae</taxon>
        <taxon>Papilionoideae</taxon>
        <taxon>50 kb inversion clade</taxon>
        <taxon>NPAAA clade</taxon>
        <taxon>indigoferoid/millettioid clade</taxon>
        <taxon>Phaseoleae</taxon>
        <taxon>Glycine</taxon>
        <taxon>Glycine subgen. Soja</taxon>
    </lineage>
</organism>
<dbReference type="AlphaFoldDB" id="A0A445FND6"/>
<dbReference type="Pfam" id="PF18511">
    <property type="entry name" value="F-box_5"/>
    <property type="match status" value="1"/>
</dbReference>
<accession>A0A445FND6</accession>
<evidence type="ECO:0000259" key="2">
    <source>
        <dbReference type="Pfam" id="PF18791"/>
    </source>
</evidence>
<dbReference type="SMR" id="A0A445FND6"/>
<dbReference type="InterPro" id="IPR041101">
    <property type="entry name" value="Transp_inhibit"/>
</dbReference>
<dbReference type="PANTHER" id="PTHR16134:SF43">
    <property type="entry name" value="CORONATINE-INSENSITIVE PROTEIN 1"/>
    <property type="match status" value="1"/>
</dbReference>
<dbReference type="Gene3D" id="3.80.10.10">
    <property type="entry name" value="Ribonuclease Inhibitor"/>
    <property type="match status" value="1"/>
</dbReference>
<dbReference type="Pfam" id="PF18791">
    <property type="entry name" value="Transp_inhibit"/>
    <property type="match status" value="1"/>
</dbReference>
<feature type="domain" description="COI1 F-box" evidence="1">
    <location>
        <begin position="10"/>
        <end position="50"/>
    </location>
</feature>
<dbReference type="Proteomes" id="UP000289340">
    <property type="component" value="Chromosome 18"/>
</dbReference>
<comment type="caution">
    <text evidence="3">The sequence shown here is derived from an EMBL/GenBank/DDBJ whole genome shotgun (WGS) entry which is preliminary data.</text>
</comment>
<dbReference type="Gene3D" id="1.20.1280.50">
    <property type="match status" value="1"/>
</dbReference>
<sequence length="590" mass="66966">MTEERNVRKTRVVDVVLDCVIPYIDDPKDRDAVSQVCRRWYELDSLTRKHVTIALCYTTTPARLRRRFPHLESLKLKGKPRAAMFNLIPEDWGGHVTPWVKEISQYFDCLKSLHFRRMIVKDSDLQNLARDRGHVLHALKLDKCSGFTTDGLFHIGRFCKSLRVLFLEESSILEKDGEWLHELALNNTVLETLNFYLTDIAVVKIEDLELLAKNCPNLVSVKLTDCEILDLVNFFKHASALEEFCGGTYNEEPERYSAISLPAKLCRLGLTYIGKNELPIVFMFAAVLKKLDLLYAMLDTEDHCMLIQRCPNLEVLETRNVIGDRGLEVLGRCCKRLKRLRIERGDDDQGMEDEEGTVSHRGLIALSQGCSELEYMAVYVSDITNASLEHIGTHLKNLCDFRLVLLDHEEKITDLPLDNGVRALLRGCDKLRRFALYLRRGGLTDVGLGYIGQYSPNVRWMLLGYVGESDAGLLEFAKGCPSLQKLEMRGCLFFSERALAVAATQLTSLRYLWVQGYGVSPSGRDLLVMARPFWNIELIPSRKVATNTNPDETVVVEHPAHILAYYSLAGQRSDFPDTVVPLDTATCVDT</sequence>
<dbReference type="EMBL" id="QZWG01000018">
    <property type="protein sequence ID" value="RZB50407.1"/>
    <property type="molecule type" value="Genomic_DNA"/>
</dbReference>
<feature type="domain" description="Transport inhibitor response 1" evidence="2">
    <location>
        <begin position="69"/>
        <end position="115"/>
    </location>
</feature>
<dbReference type="InterPro" id="IPR041567">
    <property type="entry name" value="COI1_F-box"/>
</dbReference>
<dbReference type="GO" id="GO:0031146">
    <property type="term" value="P:SCF-dependent proteasomal ubiquitin-dependent protein catabolic process"/>
    <property type="evidence" value="ECO:0007669"/>
    <property type="project" value="TreeGrafter"/>
</dbReference>
<dbReference type="PANTHER" id="PTHR16134">
    <property type="entry name" value="F-BOX/TPR REPEAT PROTEIN POF3"/>
    <property type="match status" value="1"/>
</dbReference>
<name>A0A445FND6_GLYSO</name>
<gene>
    <name evidence="3" type="ORF">D0Y65_047360</name>
</gene>
<dbReference type="GO" id="GO:0019005">
    <property type="term" value="C:SCF ubiquitin ligase complex"/>
    <property type="evidence" value="ECO:0007669"/>
    <property type="project" value="TreeGrafter"/>
</dbReference>
<keyword evidence="4" id="KW-1185">Reference proteome</keyword>
<proteinExistence type="predicted"/>
<dbReference type="FunFam" id="3.80.10.10:FF:000124">
    <property type="entry name" value="Coronatine-insensitive protein 1"/>
    <property type="match status" value="1"/>
</dbReference>
<dbReference type="CDD" id="cd22159">
    <property type="entry name" value="F-box_AtTIR1-like"/>
    <property type="match status" value="1"/>
</dbReference>
<evidence type="ECO:0000259" key="1">
    <source>
        <dbReference type="Pfam" id="PF18511"/>
    </source>
</evidence>
<protein>
    <submittedName>
        <fullName evidence="3">Coronatine-insensitive protein 1</fullName>
    </submittedName>
</protein>
<reference evidence="3 4" key="1">
    <citation type="submission" date="2018-09" db="EMBL/GenBank/DDBJ databases">
        <title>A high-quality reference genome of wild soybean provides a powerful tool to mine soybean genomes.</title>
        <authorList>
            <person name="Xie M."/>
            <person name="Chung C.Y.L."/>
            <person name="Li M.-W."/>
            <person name="Wong F.-L."/>
            <person name="Chan T.-F."/>
            <person name="Lam H.-M."/>
        </authorList>
    </citation>
    <scope>NUCLEOTIDE SEQUENCE [LARGE SCALE GENOMIC DNA]</scope>
    <source>
        <strain evidence="4">cv. W05</strain>
        <tissue evidence="3">Hypocotyl of etiolated seedlings</tissue>
    </source>
</reference>
<evidence type="ECO:0000313" key="4">
    <source>
        <dbReference type="Proteomes" id="UP000289340"/>
    </source>
</evidence>
<dbReference type="Gramene" id="XM_028358208.1">
    <property type="protein sequence ID" value="XP_028214009.1"/>
    <property type="gene ID" value="LOC114396300"/>
</dbReference>
<dbReference type="InterPro" id="IPR032675">
    <property type="entry name" value="LRR_dom_sf"/>
</dbReference>
<dbReference type="SUPFAM" id="SSF52047">
    <property type="entry name" value="RNI-like"/>
    <property type="match status" value="1"/>
</dbReference>